<protein>
    <submittedName>
        <fullName evidence="2">Uncharacterized protein</fullName>
    </submittedName>
</protein>
<comment type="caution">
    <text evidence="2">The sequence shown here is derived from an EMBL/GenBank/DDBJ whole genome shotgun (WGS) entry which is preliminary data.</text>
</comment>
<dbReference type="Proteomes" id="UP000242087">
    <property type="component" value="Unassembled WGS sequence"/>
</dbReference>
<sequence length="85" mass="9871">MNTESARQVTNRPRKITLFNGQETLSELVIPVQQSNRDAMRVIETELGRTPVLTHAIFRDRNGTEWMVRRDIGILQKLRILLLSK</sequence>
<evidence type="ECO:0000313" key="4">
    <source>
        <dbReference type="Proteomes" id="UP000242087"/>
    </source>
</evidence>
<gene>
    <name evidence="2" type="ORF">C9927_00460</name>
    <name evidence="1" type="ORF">C9928_07135</name>
</gene>
<dbReference type="EMBL" id="PYVG01000144">
    <property type="protein sequence ID" value="PTB87873.1"/>
    <property type="molecule type" value="Genomic_DNA"/>
</dbReference>
<evidence type="ECO:0000313" key="1">
    <source>
        <dbReference type="EMBL" id="PTB87873.1"/>
    </source>
</evidence>
<dbReference type="EMBL" id="PYVF01000003">
    <property type="protein sequence ID" value="PTB90312.1"/>
    <property type="molecule type" value="Genomic_DNA"/>
</dbReference>
<reference evidence="3 4" key="1">
    <citation type="submission" date="2018-03" db="EMBL/GenBank/DDBJ databases">
        <title>Cross-interface Injection: A General Nanoliter Liquid Handling Method Applied to Single Cells Genome Amplification Automated Nanoliter Liquid Handling Applied to Single Cell Multiple Displacement Amplification.</title>
        <authorList>
            <person name="Yun J."/>
            <person name="Xu P."/>
            <person name="Xu J."/>
            <person name="Dai X."/>
            <person name="Wang Y."/>
            <person name="Zheng X."/>
            <person name="Cao C."/>
            <person name="Yi Q."/>
            <person name="Zhu Y."/>
            <person name="Wang L."/>
            <person name="Dong Z."/>
            <person name="Huang Y."/>
            <person name="Huang L."/>
            <person name="Du W."/>
        </authorList>
    </citation>
    <scope>NUCLEOTIDE SEQUENCE [LARGE SCALE GENOMIC DNA]</scope>
    <source>
        <strain evidence="2 4">A12-4</strain>
        <strain evidence="1 3">A9-4</strain>
    </source>
</reference>
<evidence type="ECO:0000313" key="2">
    <source>
        <dbReference type="EMBL" id="PTB90312.1"/>
    </source>
</evidence>
<dbReference type="AlphaFoldDB" id="A0A2T4D960"/>
<evidence type="ECO:0000313" key="3">
    <source>
        <dbReference type="Proteomes" id="UP000241514"/>
    </source>
</evidence>
<accession>A0A2T4D960</accession>
<dbReference type="Proteomes" id="UP000241514">
    <property type="component" value="Unassembled WGS sequence"/>
</dbReference>
<proteinExistence type="predicted"/>
<organism evidence="2 4">
    <name type="scientific">Pseudidiomarina aestuarii</name>
    <dbReference type="NCBI Taxonomy" id="624146"/>
    <lineage>
        <taxon>Bacteria</taxon>
        <taxon>Pseudomonadati</taxon>
        <taxon>Pseudomonadota</taxon>
        <taxon>Gammaproteobacteria</taxon>
        <taxon>Alteromonadales</taxon>
        <taxon>Idiomarinaceae</taxon>
        <taxon>Pseudidiomarina</taxon>
    </lineage>
</organism>
<name>A0A2T4D960_9GAMM</name>